<sequence length="53" mass="6042">MTVWIVSKNGWSTLGPNYWSLVPSSSLEVCDLIDGHVWRWIGKRQLLKQAVSV</sequence>
<dbReference type="AlphaFoldDB" id="A0A6A5S8Z3"/>
<dbReference type="EMBL" id="ML978956">
    <property type="protein sequence ID" value="KAF1933947.1"/>
    <property type="molecule type" value="Genomic_DNA"/>
</dbReference>
<dbReference type="RefSeq" id="XP_033454195.1">
    <property type="nucleotide sequence ID" value="XM_033587174.1"/>
</dbReference>
<dbReference type="GeneID" id="54344820"/>
<reference evidence="1" key="1">
    <citation type="journal article" date="2020" name="Stud. Mycol.">
        <title>101 Dothideomycetes genomes: a test case for predicting lifestyles and emergence of pathogens.</title>
        <authorList>
            <person name="Haridas S."/>
            <person name="Albert R."/>
            <person name="Binder M."/>
            <person name="Bloem J."/>
            <person name="Labutti K."/>
            <person name="Salamov A."/>
            <person name="Andreopoulos B."/>
            <person name="Baker S."/>
            <person name="Barry K."/>
            <person name="Bills G."/>
            <person name="Bluhm B."/>
            <person name="Cannon C."/>
            <person name="Castanera R."/>
            <person name="Culley D."/>
            <person name="Daum C."/>
            <person name="Ezra D."/>
            <person name="Gonzalez J."/>
            <person name="Henrissat B."/>
            <person name="Kuo A."/>
            <person name="Liang C."/>
            <person name="Lipzen A."/>
            <person name="Lutzoni F."/>
            <person name="Magnuson J."/>
            <person name="Mondo S."/>
            <person name="Nolan M."/>
            <person name="Ohm R."/>
            <person name="Pangilinan J."/>
            <person name="Park H.-J."/>
            <person name="Ramirez L."/>
            <person name="Alfaro M."/>
            <person name="Sun H."/>
            <person name="Tritt A."/>
            <person name="Yoshinaga Y."/>
            <person name="Zwiers L.-H."/>
            <person name="Turgeon B."/>
            <person name="Goodwin S."/>
            <person name="Spatafora J."/>
            <person name="Crous P."/>
            <person name="Grigoriev I."/>
        </authorList>
    </citation>
    <scope>NUCLEOTIDE SEQUENCE</scope>
    <source>
        <strain evidence="1">CBS 183.55</strain>
    </source>
</reference>
<evidence type="ECO:0000313" key="1">
    <source>
        <dbReference type="EMBL" id="KAF1933947.1"/>
    </source>
</evidence>
<keyword evidence="2" id="KW-1185">Reference proteome</keyword>
<organism evidence="1 2">
    <name type="scientific">Didymella exigua CBS 183.55</name>
    <dbReference type="NCBI Taxonomy" id="1150837"/>
    <lineage>
        <taxon>Eukaryota</taxon>
        <taxon>Fungi</taxon>
        <taxon>Dikarya</taxon>
        <taxon>Ascomycota</taxon>
        <taxon>Pezizomycotina</taxon>
        <taxon>Dothideomycetes</taxon>
        <taxon>Pleosporomycetidae</taxon>
        <taxon>Pleosporales</taxon>
        <taxon>Pleosporineae</taxon>
        <taxon>Didymellaceae</taxon>
        <taxon>Didymella</taxon>
    </lineage>
</organism>
<proteinExistence type="predicted"/>
<evidence type="ECO:0000313" key="2">
    <source>
        <dbReference type="Proteomes" id="UP000800082"/>
    </source>
</evidence>
<name>A0A6A5S8Z3_9PLEO</name>
<gene>
    <name evidence="1" type="ORF">M421DRAFT_108846</name>
</gene>
<accession>A0A6A5S8Z3</accession>
<dbReference type="Proteomes" id="UP000800082">
    <property type="component" value="Unassembled WGS sequence"/>
</dbReference>
<protein>
    <submittedName>
        <fullName evidence="1">Uncharacterized protein</fullName>
    </submittedName>
</protein>